<sequence length="294" mass="33887">MNQAKPKKALRGLFTKTEPDHATNVTFPEKVVSDSVIENKVSNHDEPYKNQEDIHLDSNNSISKKENEYTITKIQYNFDRLRSERNNWSQGEYVSFLNRIDNAQTEAFFLKGKLIAEVKNRFFEGNKTGWKNFCEDTLNINYTTANQYIRVAQEFDVASHQRTDFGFEHFKALLPLPSSDRLQIISSLPETISVKSLRSLVAQKLDKRLLPKDTYNNKVKLKNITDNLEKIKLQLDNLDLNSLDQAEKWSLLGAFRSLSVEMSDLAELLSKSQESRYTRNSGASAMQNEEDYVT</sequence>
<evidence type="ECO:0000313" key="2">
    <source>
        <dbReference type="Proteomes" id="UP000291236"/>
    </source>
</evidence>
<gene>
    <name evidence="1" type="ORF">JCM31447_02750</name>
</gene>
<name>A0A4P2VSP7_FLUSA</name>
<keyword evidence="2" id="KW-1185">Reference proteome</keyword>
<proteinExistence type="predicted"/>
<evidence type="ECO:0000313" key="1">
    <source>
        <dbReference type="EMBL" id="BBH51852.1"/>
    </source>
</evidence>
<dbReference type="EMBL" id="AP019368">
    <property type="protein sequence ID" value="BBH51852.1"/>
    <property type="molecule type" value="Genomic_DNA"/>
</dbReference>
<dbReference type="AlphaFoldDB" id="A0A4P2VSP7"/>
<evidence type="ECO:0008006" key="3">
    <source>
        <dbReference type="Google" id="ProtNLM"/>
    </source>
</evidence>
<dbReference type="Proteomes" id="UP000291236">
    <property type="component" value="Chromosome"/>
</dbReference>
<dbReference type="RefSeq" id="WP_130605782.1">
    <property type="nucleotide sequence ID" value="NZ_AP019368.1"/>
</dbReference>
<dbReference type="KEGG" id="sbf:JCM31447_02750"/>
<reference evidence="1 2" key="1">
    <citation type="submission" date="2018-12" db="EMBL/GenBank/DDBJ databases">
        <title>Rubrispira sanarue gen. nov., sp., nov., a member of the order Silvanigrellales, isolated from a brackish lake in Hamamatsu Japan.</title>
        <authorList>
            <person name="Maejima Y."/>
            <person name="Iino T."/>
            <person name="Muraguchi Y."/>
            <person name="Fukuda K."/>
            <person name="Nojiri H."/>
            <person name="Ohkuma M."/>
            <person name="Moriuchi R."/>
            <person name="Dohra H."/>
            <person name="Kimbara K."/>
            <person name="Shintani M."/>
        </authorList>
    </citation>
    <scope>NUCLEOTIDE SEQUENCE [LARGE SCALE GENOMIC DNA]</scope>
    <source>
        <strain evidence="1 2">RF1110005</strain>
    </source>
</reference>
<dbReference type="OrthoDB" id="5292143at2"/>
<protein>
    <recommendedName>
        <fullName evidence="3">DUF3102 domain-containing protein</fullName>
    </recommendedName>
</protein>
<accession>A0A4P2VSP7</accession>
<organism evidence="1 2">
    <name type="scientific">Fluviispira sanaruensis</name>
    <dbReference type="NCBI Taxonomy" id="2493639"/>
    <lineage>
        <taxon>Bacteria</taxon>
        <taxon>Pseudomonadati</taxon>
        <taxon>Bdellovibrionota</taxon>
        <taxon>Oligoflexia</taxon>
        <taxon>Silvanigrellales</taxon>
        <taxon>Silvanigrellaceae</taxon>
        <taxon>Fluviispira</taxon>
    </lineage>
</organism>